<evidence type="ECO:0000259" key="3">
    <source>
        <dbReference type="Pfam" id="PF07879"/>
    </source>
</evidence>
<name>A0A7T5R0G6_9BACT</name>
<organism evidence="4 5">
    <name type="scientific">Micavibrio aeruginosavorus</name>
    <dbReference type="NCBI Taxonomy" id="349221"/>
    <lineage>
        <taxon>Bacteria</taxon>
        <taxon>Pseudomonadati</taxon>
        <taxon>Bdellovibrionota</taxon>
        <taxon>Bdellovibrionia</taxon>
        <taxon>Bdellovibrionales</taxon>
        <taxon>Pseudobdellovibrionaceae</taxon>
        <taxon>Micavibrio</taxon>
    </lineage>
</organism>
<dbReference type="NCBIfam" id="TIGR01848">
    <property type="entry name" value="PHA_reg_PhaR"/>
    <property type="match status" value="1"/>
</dbReference>
<dbReference type="AlphaFoldDB" id="A0A7T5R0G6"/>
<dbReference type="InterPro" id="IPR012909">
    <property type="entry name" value="PHA_DNA-bd_N"/>
</dbReference>
<accession>A0A7T5R0G6</accession>
<evidence type="ECO:0000259" key="2">
    <source>
        <dbReference type="Pfam" id="PF05233"/>
    </source>
</evidence>
<reference evidence="4 5" key="1">
    <citation type="submission" date="2020-07" db="EMBL/GenBank/DDBJ databases">
        <title>Huge and variable diversity of episymbiotic CPR bacteria and DPANN archaea in groundwater ecosystems.</title>
        <authorList>
            <person name="He C.Y."/>
            <person name="Keren R."/>
            <person name="Whittaker M."/>
            <person name="Farag I.F."/>
            <person name="Doudna J."/>
            <person name="Cate J.H.D."/>
            <person name="Banfield J.F."/>
        </authorList>
    </citation>
    <scope>NUCLEOTIDE SEQUENCE [LARGE SCALE GENOMIC DNA]</scope>
    <source>
        <strain evidence="4">NC_groundwater_70_Ag_B-0.1um_54_66</strain>
    </source>
</reference>
<sequence length="200" mass="22859">MTTAKPKSDKPTVIKKYANRRLYDTGRSSYVTLDDLCTMVKENRDFVVYDAKSGEDLTRSVLTQIIVDQESKGHNMLPTNFLRQFIGFYGDSLQNLVPNYLEQSFEAFTRNQEQFREQIGKSMGGINNPMGQMINPASAMSAMEDLTRKNMEMFETAMKAWTPFMGQAMAKTAEERMEMLKKNIATMQNELNKLMTGNRA</sequence>
<dbReference type="Pfam" id="PF07879">
    <property type="entry name" value="PHB_acc_N"/>
    <property type="match status" value="1"/>
</dbReference>
<protein>
    <submittedName>
        <fullName evidence="4">Polyhydroxyalkanoate synthesis repressor PhaR</fullName>
    </submittedName>
</protein>
<evidence type="ECO:0000256" key="1">
    <source>
        <dbReference type="SAM" id="Coils"/>
    </source>
</evidence>
<dbReference type="GO" id="GO:0006355">
    <property type="term" value="P:regulation of DNA-templated transcription"/>
    <property type="evidence" value="ECO:0007669"/>
    <property type="project" value="InterPro"/>
</dbReference>
<proteinExistence type="predicted"/>
<evidence type="ECO:0000313" key="5">
    <source>
        <dbReference type="Proteomes" id="UP000595362"/>
    </source>
</evidence>
<dbReference type="EMBL" id="CP066681">
    <property type="protein sequence ID" value="QQG35186.1"/>
    <property type="molecule type" value="Genomic_DNA"/>
</dbReference>
<keyword evidence="1" id="KW-0175">Coiled coil</keyword>
<feature type="domain" description="PHA accumulation regulator DNA-binding N-terminal" evidence="3">
    <location>
        <begin position="13"/>
        <end position="73"/>
    </location>
</feature>
<evidence type="ECO:0000313" key="4">
    <source>
        <dbReference type="EMBL" id="QQG35186.1"/>
    </source>
</evidence>
<feature type="domain" description="PHB accumulation regulatory" evidence="2">
    <location>
        <begin position="77"/>
        <end position="116"/>
    </location>
</feature>
<gene>
    <name evidence="4" type="primary">phaR</name>
    <name evidence="4" type="ORF">HYS17_06330</name>
</gene>
<dbReference type="Pfam" id="PF05233">
    <property type="entry name" value="PHB_acc"/>
    <property type="match status" value="1"/>
</dbReference>
<dbReference type="InterPro" id="IPR010134">
    <property type="entry name" value="PHA_reg_PhaR"/>
</dbReference>
<feature type="coiled-coil region" evidence="1">
    <location>
        <begin position="170"/>
        <end position="197"/>
    </location>
</feature>
<dbReference type="InterPro" id="IPR007897">
    <property type="entry name" value="PHB_accumulat"/>
</dbReference>
<dbReference type="Proteomes" id="UP000595362">
    <property type="component" value="Chromosome"/>
</dbReference>